<proteinExistence type="predicted"/>
<dbReference type="PANTHER" id="PTHR34553:SF8">
    <property type="match status" value="1"/>
</dbReference>
<evidence type="ECO:0000313" key="3">
    <source>
        <dbReference type="Proteomes" id="UP000187406"/>
    </source>
</evidence>
<comment type="caution">
    <text evidence="2">The sequence shown here is derived from an EMBL/GenBank/DDBJ whole genome shotgun (WGS) entry which is preliminary data.</text>
</comment>
<dbReference type="PANTHER" id="PTHR34553">
    <property type="entry name" value="OS05G0597400 PROTEIN"/>
    <property type="match status" value="1"/>
</dbReference>
<feature type="transmembrane region" description="Helical" evidence="1">
    <location>
        <begin position="427"/>
        <end position="450"/>
    </location>
</feature>
<gene>
    <name evidence="2" type="ORF">CFOL_v3_14207</name>
</gene>
<dbReference type="STRING" id="3775.A0A1Q3BS38"/>
<protein>
    <submittedName>
        <fullName evidence="2">Uncharacterized protein</fullName>
    </submittedName>
</protein>
<organism evidence="2 3">
    <name type="scientific">Cephalotus follicularis</name>
    <name type="common">Albany pitcher plant</name>
    <dbReference type="NCBI Taxonomy" id="3775"/>
    <lineage>
        <taxon>Eukaryota</taxon>
        <taxon>Viridiplantae</taxon>
        <taxon>Streptophyta</taxon>
        <taxon>Embryophyta</taxon>
        <taxon>Tracheophyta</taxon>
        <taxon>Spermatophyta</taxon>
        <taxon>Magnoliopsida</taxon>
        <taxon>eudicotyledons</taxon>
        <taxon>Gunneridae</taxon>
        <taxon>Pentapetalae</taxon>
        <taxon>rosids</taxon>
        <taxon>fabids</taxon>
        <taxon>Oxalidales</taxon>
        <taxon>Cephalotaceae</taxon>
        <taxon>Cephalotus</taxon>
    </lineage>
</organism>
<accession>A0A1Q3BS38</accession>
<reference evidence="3" key="1">
    <citation type="submission" date="2016-04" db="EMBL/GenBank/DDBJ databases">
        <title>Cephalotus genome sequencing.</title>
        <authorList>
            <person name="Fukushima K."/>
            <person name="Hasebe M."/>
            <person name="Fang X."/>
        </authorList>
    </citation>
    <scope>NUCLEOTIDE SEQUENCE [LARGE SCALE GENOMIC DNA]</scope>
    <source>
        <strain evidence="3">cv. St1</strain>
    </source>
</reference>
<name>A0A1Q3BS38_CEPFO</name>
<evidence type="ECO:0000313" key="2">
    <source>
        <dbReference type="EMBL" id="GAV70709.1"/>
    </source>
</evidence>
<feature type="transmembrane region" description="Helical" evidence="1">
    <location>
        <begin position="395"/>
        <end position="415"/>
    </location>
</feature>
<keyword evidence="1" id="KW-0812">Transmembrane</keyword>
<dbReference type="InParanoid" id="A0A1Q3BS38"/>
<keyword evidence="1" id="KW-1133">Transmembrane helix</keyword>
<keyword evidence="3" id="KW-1185">Reference proteome</keyword>
<dbReference type="OrthoDB" id="1915931at2759"/>
<feature type="transmembrane region" description="Helical" evidence="1">
    <location>
        <begin position="499"/>
        <end position="518"/>
    </location>
</feature>
<evidence type="ECO:0000256" key="1">
    <source>
        <dbReference type="SAM" id="Phobius"/>
    </source>
</evidence>
<sequence>MDSFPDLYPLTSLQIGDIKSSLSWSCLYFAPISQKFLILIDNQSWRKNKHSRLTRIRELMTTKYRTSPFQNSRMLLRSPSFGYRSSTCESKNSCKWFPIINMATLREKAPFSMMNLYKTLHGFIVFEVAWKDVRGINYLNELQTDGSVALEVKSVRKWEFNDIGQALSSMSSWFSGTPSETQTLQSNLILLQDRVPSCSSRGITVASNELLLNDASQAELFSEDMFFDVRECLIDTKGTLLVDHQTQGQSRLRILQNIQGDNNMEPVDYDNTLLLFRFNDRDLPFKLRQIITSDMKLLSLLESGLPSWVIFLQSYPLFCKVYRHWMRPLLTALYVVISLITLIIGFYDLYKNVPMLKATVSHLCGPLFKWIEAWDMVSRVKYLGTMLFLQNLEKAVKWLLTMTQIIKLTVLLITRPLMHPLIEMMEFILPIWNFFAEAGEQLCITAWIVLEPLGSMVFHVVEVLLSPLELLYSLIQILVTLICSWFNSIWELVLFPTRVCLVLANYVASLFADIYEVLERAFMISVNSTRQLTYLARVKPDSSEISFWHSLWNDLLSKVFRSLRNVIHGLVTFSTSCKRHRYSIYNHLRAIFWQLCHLLKLTPSSPCHQVPKVGFPVEVDVKGCDHCKQE</sequence>
<feature type="transmembrane region" description="Helical" evidence="1">
    <location>
        <begin position="329"/>
        <end position="347"/>
    </location>
</feature>
<keyword evidence="1" id="KW-0472">Membrane</keyword>
<dbReference type="Proteomes" id="UP000187406">
    <property type="component" value="Unassembled WGS sequence"/>
</dbReference>
<dbReference type="EMBL" id="BDDD01000833">
    <property type="protein sequence ID" value="GAV70709.1"/>
    <property type="molecule type" value="Genomic_DNA"/>
</dbReference>
<dbReference type="AlphaFoldDB" id="A0A1Q3BS38"/>